<evidence type="ECO:0008006" key="4">
    <source>
        <dbReference type="Google" id="ProtNLM"/>
    </source>
</evidence>
<dbReference type="PANTHER" id="PTHR42754">
    <property type="entry name" value="ENDOGLUCANASE"/>
    <property type="match status" value="1"/>
</dbReference>
<evidence type="ECO:0000313" key="2">
    <source>
        <dbReference type="EMBL" id="MFC4248480.1"/>
    </source>
</evidence>
<feature type="compositionally biased region" description="Basic and acidic residues" evidence="1">
    <location>
        <begin position="418"/>
        <end position="429"/>
    </location>
</feature>
<dbReference type="AlphaFoldDB" id="A0ABD5P301"/>
<dbReference type="GeneID" id="71855655"/>
<sequence>MTIVDRRDFLLTTAGAVTIGSVAGRVVGTESKTKTKPTETDRQWEWRRSDDGFSSVSDVRCVDDGFLLVGTVRDLPSPARGFATKLTRDGTVEWERQYASADQREALEEDVIGPIPEDGFAFALPADGGYLLVGWTYYDNTAVYVGRLVRVDGDGRVEWERSFFDLEDASGYSYLADGVVTEDGFLLCGIESPGILLGGGGWLVSVATDGSINWFRRIPATERDLAETARQDVFTGIVPTVGGYVLSGHYEPELGDERAWVVGVDDQGAVRWQDQFALETAGPTRATDVEPNETDTREDVLVVGSVGPRLDARDFQTFPAQTLEGDGFVVGYTAGGDRQWLEERADTPLFGATRTPRGVVAGGARNGRGWVGTLGRTFFEADFRSVVTSLCDDEDDGLVAAGRRFDDDDADAWARSIDESRKRHSGKSDDDADDRSEERTVEYLDCETVRVTGAFADVLLHVVWWTEADEATVGTISEPVGGVDGERTISASEAFGSFEYGPIVEATEVFEAGTSVVPGSGDLVVENPDAGACRGAVLEQFDGG</sequence>
<dbReference type="RefSeq" id="WP_246970428.1">
    <property type="nucleotide sequence ID" value="NZ_CP095397.1"/>
</dbReference>
<evidence type="ECO:0000256" key="1">
    <source>
        <dbReference type="SAM" id="MobiDB-lite"/>
    </source>
</evidence>
<proteinExistence type="predicted"/>
<dbReference type="Proteomes" id="UP001595821">
    <property type="component" value="Unassembled WGS sequence"/>
</dbReference>
<protein>
    <recommendedName>
        <fullName evidence="4">Pyrrolo-quinoline quinone</fullName>
    </recommendedName>
</protein>
<accession>A0ABD5P301</accession>
<reference evidence="2 3" key="1">
    <citation type="journal article" date="2014" name="Int. J. Syst. Evol. Microbiol.">
        <title>Complete genome sequence of Corynebacterium casei LMG S-19264T (=DSM 44701T), isolated from a smear-ripened cheese.</title>
        <authorList>
            <consortium name="US DOE Joint Genome Institute (JGI-PGF)"/>
            <person name="Walter F."/>
            <person name="Albersmeier A."/>
            <person name="Kalinowski J."/>
            <person name="Ruckert C."/>
        </authorList>
    </citation>
    <scope>NUCLEOTIDE SEQUENCE [LARGE SCALE GENOMIC DNA]</scope>
    <source>
        <strain evidence="2 3">IBRC-M 10912</strain>
    </source>
</reference>
<evidence type="ECO:0000313" key="3">
    <source>
        <dbReference type="Proteomes" id="UP001595821"/>
    </source>
</evidence>
<name>A0ABD5P301_9EURY</name>
<organism evidence="2 3">
    <name type="scientific">Natribaculum luteum</name>
    <dbReference type="NCBI Taxonomy" id="1586232"/>
    <lineage>
        <taxon>Archaea</taxon>
        <taxon>Methanobacteriati</taxon>
        <taxon>Methanobacteriota</taxon>
        <taxon>Stenosarchaea group</taxon>
        <taxon>Halobacteria</taxon>
        <taxon>Halobacteriales</taxon>
        <taxon>Natrialbaceae</taxon>
        <taxon>Natribaculum</taxon>
    </lineage>
</organism>
<comment type="caution">
    <text evidence="2">The sequence shown here is derived from an EMBL/GenBank/DDBJ whole genome shotgun (WGS) entry which is preliminary data.</text>
</comment>
<dbReference type="EMBL" id="JBHSDJ010000123">
    <property type="protein sequence ID" value="MFC4248480.1"/>
    <property type="molecule type" value="Genomic_DNA"/>
</dbReference>
<dbReference type="PANTHER" id="PTHR42754:SF1">
    <property type="entry name" value="LIPOPROTEIN"/>
    <property type="match status" value="1"/>
</dbReference>
<feature type="region of interest" description="Disordered" evidence="1">
    <location>
        <begin position="418"/>
        <end position="438"/>
    </location>
</feature>
<gene>
    <name evidence="2" type="ORF">ACFOZ7_16345</name>
</gene>